<gene>
    <name evidence="6" type="ORF">JKA74_17850</name>
</gene>
<dbReference type="InterPro" id="IPR011009">
    <property type="entry name" value="Kinase-like_dom_sf"/>
</dbReference>
<dbReference type="InterPro" id="IPR051409">
    <property type="entry name" value="Atypical_kinase_ADCK"/>
</dbReference>
<feature type="domain" description="Protein kinase" evidence="5">
    <location>
        <begin position="124"/>
        <end position="446"/>
    </location>
</feature>
<dbReference type="PANTHER" id="PTHR43851:SF3">
    <property type="entry name" value="COENZYME Q8"/>
    <property type="match status" value="1"/>
</dbReference>
<dbReference type="PANTHER" id="PTHR43851">
    <property type="match status" value="1"/>
</dbReference>
<proteinExistence type="inferred from homology"/>
<evidence type="ECO:0000259" key="5">
    <source>
        <dbReference type="PROSITE" id="PS50011"/>
    </source>
</evidence>
<organism evidence="6 7">
    <name type="scientific">Marivirga aurantiaca</name>
    <dbReference type="NCBI Taxonomy" id="2802615"/>
    <lineage>
        <taxon>Bacteria</taxon>
        <taxon>Pseudomonadati</taxon>
        <taxon>Bacteroidota</taxon>
        <taxon>Cytophagia</taxon>
        <taxon>Cytophagales</taxon>
        <taxon>Marivirgaceae</taxon>
        <taxon>Marivirga</taxon>
    </lineage>
</organism>
<evidence type="ECO:0000256" key="1">
    <source>
        <dbReference type="ARBA" id="ARBA00009670"/>
    </source>
</evidence>
<dbReference type="PROSITE" id="PS50011">
    <property type="entry name" value="PROTEIN_KINASE_DOM"/>
    <property type="match status" value="1"/>
</dbReference>
<evidence type="ECO:0000313" key="6">
    <source>
        <dbReference type="EMBL" id="MBK6266912.1"/>
    </source>
</evidence>
<dbReference type="EMBL" id="JAEQBW010000012">
    <property type="protein sequence ID" value="MBK6266912.1"/>
    <property type="molecule type" value="Genomic_DNA"/>
</dbReference>
<dbReference type="SUPFAM" id="SSF56112">
    <property type="entry name" value="Protein kinase-like (PK-like)"/>
    <property type="match status" value="1"/>
</dbReference>
<dbReference type="CDD" id="cd13970">
    <property type="entry name" value="ABC1_ADCK3"/>
    <property type="match status" value="1"/>
</dbReference>
<dbReference type="InterPro" id="IPR000719">
    <property type="entry name" value="Prot_kinase_dom"/>
</dbReference>
<evidence type="ECO:0000313" key="7">
    <source>
        <dbReference type="Proteomes" id="UP000611723"/>
    </source>
</evidence>
<name>A0A934X1T0_9BACT</name>
<dbReference type="InterPro" id="IPR034646">
    <property type="entry name" value="ADCK3_dom"/>
</dbReference>
<dbReference type="InterPro" id="IPR004147">
    <property type="entry name" value="ABC1_dom"/>
</dbReference>
<keyword evidence="3" id="KW-0547">Nucleotide-binding</keyword>
<keyword evidence="4" id="KW-0067">ATP-binding</keyword>
<evidence type="ECO:0000256" key="4">
    <source>
        <dbReference type="ARBA" id="ARBA00022840"/>
    </source>
</evidence>
<evidence type="ECO:0000256" key="2">
    <source>
        <dbReference type="ARBA" id="ARBA00022679"/>
    </source>
</evidence>
<dbReference type="Gene3D" id="1.10.510.10">
    <property type="entry name" value="Transferase(Phosphotransferase) domain 1"/>
    <property type="match status" value="1"/>
</dbReference>
<keyword evidence="2" id="KW-0808">Transferase</keyword>
<protein>
    <submittedName>
        <fullName evidence="6">AarF/ABC1/UbiB kinase family protein</fullName>
    </submittedName>
</protein>
<comment type="caution">
    <text evidence="6">The sequence shown here is derived from an EMBL/GenBank/DDBJ whole genome shotgun (WGS) entry which is preliminary data.</text>
</comment>
<keyword evidence="7" id="KW-1185">Reference proteome</keyword>
<evidence type="ECO:0000256" key="3">
    <source>
        <dbReference type="ARBA" id="ARBA00022741"/>
    </source>
</evidence>
<dbReference type="RefSeq" id="WP_201432596.1">
    <property type="nucleotide sequence ID" value="NZ_JAEQBW010000012.1"/>
</dbReference>
<accession>A0A934X1T0</accession>
<dbReference type="Pfam" id="PF03109">
    <property type="entry name" value="ABC1"/>
    <property type="match status" value="1"/>
</dbReference>
<dbReference type="GO" id="GO:0006744">
    <property type="term" value="P:ubiquinone biosynthetic process"/>
    <property type="evidence" value="ECO:0007669"/>
    <property type="project" value="TreeGrafter"/>
</dbReference>
<keyword evidence="6" id="KW-0418">Kinase</keyword>
<dbReference type="Proteomes" id="UP000611723">
    <property type="component" value="Unassembled WGS sequence"/>
</dbReference>
<comment type="similarity">
    <text evidence="1">Belongs to the protein kinase superfamily. ADCK protein kinase family.</text>
</comment>
<sequence>MTDRKEQSSIPISKIQRASKFVSTGARVGGNYLKHYTKKAFNPGMNRSQLDLDNAEDIYESLSELKGSALKVAQMLSMDRNLLPQAYQDKFTMSQYSAPPLSYPLVVKTFQKQFGKSPDAMFDTFTKNAVNAASMGQVHKATKNGKTYAVKIQYPGVADSISSDLKLVRPFATRLFNMSNAELDHYMGEVEGKLMEEADYDLELRRSKEITEALGNQIEGLYFPKYYEEFSGNRIITMDWLEGMHMKEFLATNPSQSVKNKIGQALWDFYDYQFHQLKQVHADPHPGNFMLQADGTLGIIDFGCIKEIPEDFYENYFSLLRPGFLQDKEEIDIRFKALDFFHEKDTPAEREIFSGIFTEMIGMLSKPFQYETFNFGNNAFFEEIYAMGERVSGMKEIRNSNGARGSKHGLYVNRTYFGLYNMLNQLDAVVTVNKPEWLNGNAEKVA</sequence>
<dbReference type="GO" id="GO:0004672">
    <property type="term" value="F:protein kinase activity"/>
    <property type="evidence" value="ECO:0007669"/>
    <property type="project" value="InterPro"/>
</dbReference>
<dbReference type="AlphaFoldDB" id="A0A934X1T0"/>
<dbReference type="GO" id="GO:0005524">
    <property type="term" value="F:ATP binding"/>
    <property type="evidence" value="ECO:0007669"/>
    <property type="project" value="UniProtKB-KW"/>
</dbReference>
<reference evidence="6" key="1">
    <citation type="submission" date="2021-01" db="EMBL/GenBank/DDBJ databases">
        <title>Marivirga aurantiaca sp. nov., isolated from intertidal surface sediments.</title>
        <authorList>
            <person name="Zhang M."/>
        </authorList>
    </citation>
    <scope>NUCLEOTIDE SEQUENCE</scope>
    <source>
        <strain evidence="6">S37H4</strain>
    </source>
</reference>